<evidence type="ECO:0000256" key="6">
    <source>
        <dbReference type="ARBA" id="ARBA00022917"/>
    </source>
</evidence>
<reference evidence="12 13" key="1">
    <citation type="submission" date="2017-09" db="EMBL/GenBank/DDBJ databases">
        <title>Depth-based differentiation of microbial function through sediment-hosted aquifers and enrichment of novel symbionts in the deep terrestrial subsurface.</title>
        <authorList>
            <person name="Probst A.J."/>
            <person name="Ladd B."/>
            <person name="Jarett J.K."/>
            <person name="Geller-Mcgrath D.E."/>
            <person name="Sieber C.M."/>
            <person name="Emerson J.B."/>
            <person name="Anantharaman K."/>
            <person name="Thomas B.C."/>
            <person name="Malmstrom R."/>
            <person name="Stieglmeier M."/>
            <person name="Klingl A."/>
            <person name="Woyke T."/>
            <person name="Ryan C.M."/>
            <person name="Banfield J.F."/>
        </authorList>
    </citation>
    <scope>NUCLEOTIDE SEQUENCE [LARGE SCALE GENOMIC DNA]</scope>
    <source>
        <strain evidence="12">CG17_big_fil_post_rev_8_21_14_2_50_48_46</strain>
    </source>
</reference>
<dbReference type="FunFam" id="3.30.70.1660:FF:000004">
    <property type="entry name" value="Peptide chain release factor 1"/>
    <property type="match status" value="1"/>
</dbReference>
<dbReference type="InterPro" id="IPR005139">
    <property type="entry name" value="PCRF"/>
</dbReference>
<evidence type="ECO:0000256" key="5">
    <source>
        <dbReference type="ARBA" id="ARBA00022490"/>
    </source>
</evidence>
<evidence type="ECO:0000256" key="3">
    <source>
        <dbReference type="ARBA" id="ARBA00010835"/>
    </source>
</evidence>
<dbReference type="GO" id="GO:0005829">
    <property type="term" value="C:cytosol"/>
    <property type="evidence" value="ECO:0007669"/>
    <property type="project" value="UniProtKB-ARBA"/>
</dbReference>
<dbReference type="SMART" id="SM00937">
    <property type="entry name" value="PCRF"/>
    <property type="match status" value="1"/>
</dbReference>
<dbReference type="Pfam" id="PF03462">
    <property type="entry name" value="PCRF"/>
    <property type="match status" value="1"/>
</dbReference>
<keyword evidence="5 7" id="KW-0963">Cytoplasm</keyword>
<comment type="similarity">
    <text evidence="3 7">Belongs to the prokaryotic/mitochondrial release factor family.</text>
</comment>
<evidence type="ECO:0000256" key="2">
    <source>
        <dbReference type="ARBA" id="ARBA00004496"/>
    </source>
</evidence>
<feature type="modified residue" description="N5-methylglutamine" evidence="7">
    <location>
        <position position="233"/>
    </location>
</feature>
<dbReference type="Gene3D" id="3.30.70.1660">
    <property type="match status" value="1"/>
</dbReference>
<keyword evidence="6 7" id="KW-0648">Protein biosynthesis</keyword>
<dbReference type="PANTHER" id="PTHR43804">
    <property type="entry name" value="LD18447P"/>
    <property type="match status" value="1"/>
</dbReference>
<name>A0A2M7FZ81_9BACT</name>
<dbReference type="Proteomes" id="UP000231019">
    <property type="component" value="Unassembled WGS sequence"/>
</dbReference>
<dbReference type="InterPro" id="IPR045853">
    <property type="entry name" value="Pep_chain_release_fac_I_sf"/>
</dbReference>
<evidence type="ECO:0000256" key="7">
    <source>
        <dbReference type="HAMAP-Rule" id="MF_00093"/>
    </source>
</evidence>
<evidence type="ECO:0000313" key="12">
    <source>
        <dbReference type="EMBL" id="PIW14415.1"/>
    </source>
</evidence>
<evidence type="ECO:0000256" key="4">
    <source>
        <dbReference type="ARBA" id="ARBA00022481"/>
    </source>
</evidence>
<dbReference type="FunFam" id="3.30.70.1660:FF:000002">
    <property type="entry name" value="Peptide chain release factor 1"/>
    <property type="match status" value="1"/>
</dbReference>
<dbReference type="InterPro" id="IPR004373">
    <property type="entry name" value="RF-1"/>
</dbReference>
<keyword evidence="9" id="KW-0175">Coiled coil</keyword>
<dbReference type="Pfam" id="PF00472">
    <property type="entry name" value="RF-1"/>
    <property type="match status" value="1"/>
</dbReference>
<dbReference type="Gene3D" id="6.10.140.1950">
    <property type="match status" value="1"/>
</dbReference>
<dbReference type="InterPro" id="IPR000352">
    <property type="entry name" value="Pep_chain_release_fac_I"/>
</dbReference>
<organism evidence="12 13">
    <name type="scientific">bacterium (Candidatus Blackallbacteria) CG17_big_fil_post_rev_8_21_14_2_50_48_46</name>
    <dbReference type="NCBI Taxonomy" id="2014261"/>
    <lineage>
        <taxon>Bacteria</taxon>
        <taxon>Candidatus Blackallbacteria</taxon>
    </lineage>
</organism>
<comment type="function">
    <text evidence="1 7">Peptide chain release factor 1 directs the termination of translation in response to the peptide chain termination codons UAG and UAA.</text>
</comment>
<evidence type="ECO:0000256" key="9">
    <source>
        <dbReference type="SAM" id="Coils"/>
    </source>
</evidence>
<comment type="caution">
    <text evidence="12">The sequence shown here is derived from an EMBL/GenBank/DDBJ whole genome shotgun (WGS) entry which is preliminary data.</text>
</comment>
<dbReference type="InterPro" id="IPR050057">
    <property type="entry name" value="Prokaryotic/Mito_RF"/>
</dbReference>
<comment type="PTM">
    <text evidence="7">Methylated by PrmC. Methylation increases the termination efficiency of RF1.</text>
</comment>
<protein>
    <recommendedName>
        <fullName evidence="7 8">Peptide chain release factor 1</fullName>
        <shortName evidence="7">RF-1</shortName>
    </recommendedName>
</protein>
<feature type="domain" description="Prokaryotic-type class I peptide chain release factors" evidence="11">
    <location>
        <begin position="226"/>
        <end position="242"/>
    </location>
</feature>
<dbReference type="FunFam" id="3.30.160.20:FF:000004">
    <property type="entry name" value="Peptide chain release factor 1"/>
    <property type="match status" value="1"/>
</dbReference>
<dbReference type="PROSITE" id="PS00745">
    <property type="entry name" value="RF_PROK_I"/>
    <property type="match status" value="1"/>
</dbReference>
<dbReference type="GO" id="GO:0016149">
    <property type="term" value="F:translation release factor activity, codon specific"/>
    <property type="evidence" value="ECO:0007669"/>
    <property type="project" value="UniProtKB-UniRule"/>
</dbReference>
<dbReference type="HAMAP" id="MF_00093">
    <property type="entry name" value="Rel_fac_1"/>
    <property type="match status" value="1"/>
</dbReference>
<feature type="coiled-coil region" evidence="9">
    <location>
        <begin position="48"/>
        <end position="94"/>
    </location>
</feature>
<gene>
    <name evidence="7" type="primary">prfA</name>
    <name evidence="12" type="ORF">COW36_21855</name>
</gene>
<dbReference type="NCBIfam" id="TIGR00019">
    <property type="entry name" value="prfA"/>
    <property type="match status" value="1"/>
</dbReference>
<evidence type="ECO:0000256" key="1">
    <source>
        <dbReference type="ARBA" id="ARBA00002986"/>
    </source>
</evidence>
<dbReference type="EMBL" id="PFFQ01000060">
    <property type="protein sequence ID" value="PIW14415.1"/>
    <property type="molecule type" value="Genomic_DNA"/>
</dbReference>
<evidence type="ECO:0000313" key="13">
    <source>
        <dbReference type="Proteomes" id="UP000231019"/>
    </source>
</evidence>
<comment type="subcellular location">
    <subcellularLocation>
        <location evidence="2 7">Cytoplasm</location>
    </subcellularLocation>
</comment>
<dbReference type="AlphaFoldDB" id="A0A2M7FZ81"/>
<evidence type="ECO:0000256" key="8">
    <source>
        <dbReference type="NCBIfam" id="TIGR00019"/>
    </source>
</evidence>
<dbReference type="NCBIfam" id="NF001859">
    <property type="entry name" value="PRK00591.1"/>
    <property type="match status" value="1"/>
</dbReference>
<feature type="region of interest" description="Disordered" evidence="10">
    <location>
        <begin position="284"/>
        <end position="304"/>
    </location>
</feature>
<evidence type="ECO:0000256" key="10">
    <source>
        <dbReference type="SAM" id="MobiDB-lite"/>
    </source>
</evidence>
<feature type="compositionally biased region" description="Basic and acidic residues" evidence="10">
    <location>
        <begin position="284"/>
        <end position="293"/>
    </location>
</feature>
<proteinExistence type="inferred from homology"/>
<evidence type="ECO:0000259" key="11">
    <source>
        <dbReference type="PROSITE" id="PS00745"/>
    </source>
</evidence>
<keyword evidence="4 7" id="KW-0488">Methylation</keyword>
<dbReference type="Gene3D" id="3.30.160.20">
    <property type="match status" value="1"/>
</dbReference>
<sequence>MIAPFEAILQKHQELTELLSDPDVIRDQERFRKYAKAHAELEEKVAIYHELEKVNQDLANTQEMVREEQDADMKELIQSELQELTERQAHLENTLQLMLLPKDPNDEKNIMLEIRAGTGGEEAALFAADLMRMYTRFADQKRWKTTILSLNETGLNGIKEAVLAIEGDSVYSYLKYESGVHRVQRVPDTEASGRIHTSAATVAVMPEAEDIDIEINPADLQMDTYRSGGAGGQNVNKVETAVRITHVPTGIVVACQEERSQLQNRMKAMLMLKTKMLDRLTHEQNQERADARKSQVGSGDRSERIRTYNFPESRVTDHRIKLTLHKLPEILNGDLNEMIDALITADQQAKLEELTQQDEVALA</sequence>
<accession>A0A2M7FZ81</accession>
<dbReference type="PANTHER" id="PTHR43804:SF7">
    <property type="entry name" value="LD18447P"/>
    <property type="match status" value="1"/>
</dbReference>
<dbReference type="SUPFAM" id="SSF75620">
    <property type="entry name" value="Release factor"/>
    <property type="match status" value="1"/>
</dbReference>